<accession>A0AAW0C7W7</accession>
<dbReference type="InterPro" id="IPR036318">
    <property type="entry name" value="FAD-bd_PCMH-like_sf"/>
</dbReference>
<dbReference type="AlphaFoldDB" id="A0AAW0C7W7"/>
<evidence type="ECO:0000256" key="1">
    <source>
        <dbReference type="ARBA" id="ARBA00005466"/>
    </source>
</evidence>
<dbReference type="GO" id="GO:0071949">
    <property type="term" value="F:FAD binding"/>
    <property type="evidence" value="ECO:0007669"/>
    <property type="project" value="InterPro"/>
</dbReference>
<dbReference type="PANTHER" id="PTHR42973">
    <property type="entry name" value="BINDING OXIDOREDUCTASE, PUTATIVE (AFU_ORTHOLOGUE AFUA_1G17690)-RELATED"/>
    <property type="match status" value="1"/>
</dbReference>
<dbReference type="PROSITE" id="PS51387">
    <property type="entry name" value="FAD_PCMH"/>
    <property type="match status" value="1"/>
</dbReference>
<protein>
    <recommendedName>
        <fullName evidence="5">FAD-binding PCMH-type domain-containing protein</fullName>
    </recommendedName>
</protein>
<evidence type="ECO:0000313" key="7">
    <source>
        <dbReference type="Proteomes" id="UP001383192"/>
    </source>
</evidence>
<sequence>MSAPVNGEHISAVEKCCSEIAQRWPSLVSSDPKNHYYALQQNDIRPKCRFTPLSSADVSSVVRLLNEHNTPFAVRSGGHGVWAGQSNVEGGVVVDLANLRDIQVDLGQSLVKLQPGATWEEVFKVLDPQNITVAAGRVSSVGVGGFLMGGGVSFISYERGFASDSIINYEVVLADGSIVEANANSHPDLYWALKLGSTNYGIVTRFDMTIYPAAPQIWAGAHVYSLAEKEFQRPLLQRWLSYIQNLTVDPKMAGLININGTAQVMALIRIYVEPEASDRSPFSTAPTIADTMAYTTTAPFIKSIEAVCGIDKRVSWFTMTVSATLGIAEELIARTQAQAASLGEKYGAEFYTTLQPINKRWIAASEGSPVHKVLAEKDEDLILVVWYALWDNPAHDTLIDDAVVAFGESAEESARQQGLLNGYVYLNYANQRQKVYERSVSKDNLAKMIGVREKYDKGNVFGRLWRGGYKLPQAS</sequence>
<dbReference type="InterPro" id="IPR006094">
    <property type="entry name" value="Oxid_FAD_bind_N"/>
</dbReference>
<dbReference type="InterPro" id="IPR016166">
    <property type="entry name" value="FAD-bd_PCMH"/>
</dbReference>
<name>A0AAW0C7W7_9AGAR</name>
<comment type="caution">
    <text evidence="6">The sequence shown here is derived from an EMBL/GenBank/DDBJ whole genome shotgun (WGS) entry which is preliminary data.</text>
</comment>
<dbReference type="PANTHER" id="PTHR42973:SF53">
    <property type="entry name" value="FAD-BINDING PCMH-TYPE DOMAIN-CONTAINING PROTEIN-RELATED"/>
    <property type="match status" value="1"/>
</dbReference>
<dbReference type="SUPFAM" id="SSF56176">
    <property type="entry name" value="FAD-binding/transporter-associated domain-like"/>
    <property type="match status" value="1"/>
</dbReference>
<dbReference type="InterPro" id="IPR050416">
    <property type="entry name" value="FAD-linked_Oxidoreductase"/>
</dbReference>
<proteinExistence type="inferred from homology"/>
<evidence type="ECO:0000313" key="6">
    <source>
        <dbReference type="EMBL" id="KAK7034663.1"/>
    </source>
</evidence>
<keyword evidence="3" id="KW-0274">FAD</keyword>
<evidence type="ECO:0000259" key="5">
    <source>
        <dbReference type="PROSITE" id="PS51387"/>
    </source>
</evidence>
<feature type="domain" description="FAD-binding PCMH-type" evidence="5">
    <location>
        <begin position="42"/>
        <end position="213"/>
    </location>
</feature>
<organism evidence="6 7">
    <name type="scientific">Paramarasmius palmivorus</name>
    <dbReference type="NCBI Taxonomy" id="297713"/>
    <lineage>
        <taxon>Eukaryota</taxon>
        <taxon>Fungi</taxon>
        <taxon>Dikarya</taxon>
        <taxon>Basidiomycota</taxon>
        <taxon>Agaricomycotina</taxon>
        <taxon>Agaricomycetes</taxon>
        <taxon>Agaricomycetidae</taxon>
        <taxon>Agaricales</taxon>
        <taxon>Marasmiineae</taxon>
        <taxon>Marasmiaceae</taxon>
        <taxon>Paramarasmius</taxon>
    </lineage>
</organism>
<dbReference type="Pfam" id="PF01565">
    <property type="entry name" value="FAD_binding_4"/>
    <property type="match status" value="1"/>
</dbReference>
<dbReference type="Proteomes" id="UP001383192">
    <property type="component" value="Unassembled WGS sequence"/>
</dbReference>
<keyword evidence="7" id="KW-1185">Reference proteome</keyword>
<dbReference type="Gene3D" id="3.30.465.10">
    <property type="match status" value="1"/>
</dbReference>
<reference evidence="6 7" key="1">
    <citation type="submission" date="2024-01" db="EMBL/GenBank/DDBJ databases">
        <title>A draft genome for a cacao thread blight-causing isolate of Paramarasmius palmivorus.</title>
        <authorList>
            <person name="Baruah I.K."/>
            <person name="Bukari Y."/>
            <person name="Amoako-Attah I."/>
            <person name="Meinhardt L.W."/>
            <person name="Bailey B.A."/>
            <person name="Cohen S.P."/>
        </authorList>
    </citation>
    <scope>NUCLEOTIDE SEQUENCE [LARGE SCALE GENOMIC DNA]</scope>
    <source>
        <strain evidence="6 7">GH-12</strain>
    </source>
</reference>
<dbReference type="EMBL" id="JAYKXP010000056">
    <property type="protein sequence ID" value="KAK7034663.1"/>
    <property type="molecule type" value="Genomic_DNA"/>
</dbReference>
<dbReference type="InterPro" id="IPR016169">
    <property type="entry name" value="FAD-bd_PCMH_sub2"/>
</dbReference>
<gene>
    <name evidence="6" type="ORF">VNI00_012305</name>
</gene>
<evidence type="ECO:0000256" key="4">
    <source>
        <dbReference type="ARBA" id="ARBA00023002"/>
    </source>
</evidence>
<comment type="similarity">
    <text evidence="1">Belongs to the oxygen-dependent FAD-linked oxidoreductase family.</text>
</comment>
<keyword evidence="2" id="KW-0285">Flavoprotein</keyword>
<evidence type="ECO:0000256" key="3">
    <source>
        <dbReference type="ARBA" id="ARBA00022827"/>
    </source>
</evidence>
<keyword evidence="4" id="KW-0560">Oxidoreductase</keyword>
<evidence type="ECO:0000256" key="2">
    <source>
        <dbReference type="ARBA" id="ARBA00022630"/>
    </source>
</evidence>
<dbReference type="GO" id="GO:0016491">
    <property type="term" value="F:oxidoreductase activity"/>
    <property type="evidence" value="ECO:0007669"/>
    <property type="project" value="UniProtKB-KW"/>
</dbReference>